<sequence length="59" mass="6349">MPHFIETQKFSELVEQIVKGVTEGVKGLPDHRSVVAQALAEAGILPDVCREDFANADAA</sequence>
<evidence type="ECO:0000313" key="2">
    <source>
        <dbReference type="Proteomes" id="UP000185622"/>
    </source>
</evidence>
<dbReference type="RefSeq" id="WP_075776552.1">
    <property type="nucleotide sequence ID" value="NZ_CP019437.1"/>
</dbReference>
<accession>A0ABM6IH24</accession>
<gene>
    <name evidence="1" type="ORF">BMG03_10050</name>
</gene>
<organism evidence="1 2">
    <name type="scientific">Thioclava nitratireducens</name>
    <dbReference type="NCBI Taxonomy" id="1915078"/>
    <lineage>
        <taxon>Bacteria</taxon>
        <taxon>Pseudomonadati</taxon>
        <taxon>Pseudomonadota</taxon>
        <taxon>Alphaproteobacteria</taxon>
        <taxon>Rhodobacterales</taxon>
        <taxon>Paracoccaceae</taxon>
        <taxon>Thioclava</taxon>
    </lineage>
</organism>
<evidence type="ECO:0000313" key="1">
    <source>
        <dbReference type="EMBL" id="AQS48105.1"/>
    </source>
</evidence>
<reference evidence="1 2" key="1">
    <citation type="submission" date="2017-01" db="EMBL/GenBank/DDBJ databases">
        <title>The complete genome sequence of a sulfur-oxidizing marine bacterium Thioclava sp. 25B10_4T.</title>
        <authorList>
            <person name="Liu Y."/>
            <person name="Lai Q."/>
            <person name="Shao Z."/>
        </authorList>
    </citation>
    <scope>NUCLEOTIDE SEQUENCE [LARGE SCALE GENOMIC DNA]</scope>
    <source>
        <strain evidence="1 2">25B10_4</strain>
    </source>
</reference>
<protein>
    <submittedName>
        <fullName evidence="1">Uncharacterized protein</fullName>
    </submittedName>
</protein>
<keyword evidence="2" id="KW-1185">Reference proteome</keyword>
<proteinExistence type="predicted"/>
<dbReference type="EMBL" id="CP019437">
    <property type="protein sequence ID" value="AQS48105.1"/>
    <property type="molecule type" value="Genomic_DNA"/>
</dbReference>
<dbReference type="Proteomes" id="UP000185622">
    <property type="component" value="Chromosome"/>
</dbReference>
<name>A0ABM6IH24_9RHOB</name>